<accession>A0A9E8SLM0</accession>
<feature type="region of interest" description="Disordered" evidence="1">
    <location>
        <begin position="23"/>
        <end position="50"/>
    </location>
</feature>
<feature type="signal peptide" evidence="2">
    <location>
        <begin position="1"/>
        <end position="21"/>
    </location>
</feature>
<dbReference type="Proteomes" id="UP001164653">
    <property type="component" value="Chromosome"/>
</dbReference>
<dbReference type="KEGG" id="dpf:ON006_07300"/>
<keyword evidence="4" id="KW-1185">Reference proteome</keyword>
<dbReference type="RefSeq" id="WP_244819137.1">
    <property type="nucleotide sequence ID" value="NZ_CP112998.1"/>
</dbReference>
<evidence type="ECO:0000313" key="4">
    <source>
        <dbReference type="Proteomes" id="UP001164653"/>
    </source>
</evidence>
<evidence type="ECO:0000313" key="3">
    <source>
        <dbReference type="EMBL" id="WAC13755.1"/>
    </source>
</evidence>
<gene>
    <name evidence="3" type="ORF">ON006_07300</name>
</gene>
<reference evidence="3" key="1">
    <citation type="submission" date="2022-11" db="EMBL/GenBank/DDBJ databases">
        <title>Dyadobacter pollutisoli sp. nov., isolated from plastic dumped soil.</title>
        <authorList>
            <person name="Kim J.M."/>
            <person name="Kim K.R."/>
            <person name="Lee J.K."/>
            <person name="Hao L."/>
            <person name="Jeon C.O."/>
        </authorList>
    </citation>
    <scope>NUCLEOTIDE SEQUENCE</scope>
    <source>
        <strain evidence="3">U1</strain>
    </source>
</reference>
<name>A0A9E8SLM0_9BACT</name>
<evidence type="ECO:0008006" key="5">
    <source>
        <dbReference type="Google" id="ProtNLM"/>
    </source>
</evidence>
<keyword evidence="2" id="KW-0732">Signal</keyword>
<dbReference type="Gene3D" id="3.10.450.360">
    <property type="match status" value="1"/>
</dbReference>
<protein>
    <recommendedName>
        <fullName evidence="5">PepSY domain-containing protein</fullName>
    </recommendedName>
</protein>
<sequence>MKTLVVSALALTLISFASVQAQTTEPATQATQHEVHKEAATTQKTGKEEKVVVKPEDLPAGIKKTIQGEQFSGWKVEKAFLVTETDKTQYYELQVAKGKESARVKLDKDGNNVG</sequence>
<feature type="compositionally biased region" description="Low complexity" evidence="1">
    <location>
        <begin position="23"/>
        <end position="32"/>
    </location>
</feature>
<feature type="chain" id="PRO_5038965200" description="PepSY domain-containing protein" evidence="2">
    <location>
        <begin position="22"/>
        <end position="114"/>
    </location>
</feature>
<evidence type="ECO:0000256" key="1">
    <source>
        <dbReference type="SAM" id="MobiDB-lite"/>
    </source>
</evidence>
<proteinExistence type="predicted"/>
<feature type="compositionally biased region" description="Basic and acidic residues" evidence="1">
    <location>
        <begin position="33"/>
        <end position="50"/>
    </location>
</feature>
<dbReference type="EMBL" id="CP112998">
    <property type="protein sequence ID" value="WAC13755.1"/>
    <property type="molecule type" value="Genomic_DNA"/>
</dbReference>
<evidence type="ECO:0000256" key="2">
    <source>
        <dbReference type="SAM" id="SignalP"/>
    </source>
</evidence>
<dbReference type="AlphaFoldDB" id="A0A9E8SLM0"/>
<organism evidence="3 4">
    <name type="scientific">Dyadobacter pollutisoli</name>
    <dbReference type="NCBI Taxonomy" id="2910158"/>
    <lineage>
        <taxon>Bacteria</taxon>
        <taxon>Pseudomonadati</taxon>
        <taxon>Bacteroidota</taxon>
        <taxon>Cytophagia</taxon>
        <taxon>Cytophagales</taxon>
        <taxon>Spirosomataceae</taxon>
        <taxon>Dyadobacter</taxon>
    </lineage>
</organism>